<dbReference type="EMBL" id="MKIO01000026">
    <property type="protein sequence ID" value="OLP55771.1"/>
    <property type="molecule type" value="Genomic_DNA"/>
</dbReference>
<dbReference type="AlphaFoldDB" id="A0A1Q9AKG5"/>
<sequence length="80" mass="8427">MRLAARQPANTSFGEIVVFDIIPGVAAAQSSRILVFTGQRSGMRDVIGLAVPKRQGPASVSSPDLGPLHGTGKLFVKIRL</sequence>
<evidence type="ECO:0000313" key="1">
    <source>
        <dbReference type="EMBL" id="OLP55771.1"/>
    </source>
</evidence>
<comment type="caution">
    <text evidence="1">The sequence shown here is derived from an EMBL/GenBank/DDBJ whole genome shotgun (WGS) entry which is preliminary data.</text>
</comment>
<name>A0A1Q9AKG5_9HYPH</name>
<reference evidence="1 2" key="1">
    <citation type="submission" date="2016-09" db="EMBL/GenBank/DDBJ databases">
        <title>Rhizobium sp. nov., a novel species isolated from the rice rhizosphere.</title>
        <authorList>
            <person name="Zhao J."/>
            <person name="Zhang X."/>
        </authorList>
    </citation>
    <scope>NUCLEOTIDE SEQUENCE [LARGE SCALE GENOMIC DNA]</scope>
    <source>
        <strain evidence="1 2">MH17</strain>
    </source>
</reference>
<proteinExistence type="predicted"/>
<gene>
    <name evidence="1" type="ORF">BJF92_09040</name>
</gene>
<accession>A0A1Q9AKG5</accession>
<organism evidence="1 2">
    <name type="scientific">Xaviernesmea rhizosphaerae</name>
    <dbReference type="NCBI Taxonomy" id="1672749"/>
    <lineage>
        <taxon>Bacteria</taxon>
        <taxon>Pseudomonadati</taxon>
        <taxon>Pseudomonadota</taxon>
        <taxon>Alphaproteobacteria</taxon>
        <taxon>Hyphomicrobiales</taxon>
        <taxon>Rhizobiaceae</taxon>
        <taxon>Rhizobium/Agrobacterium group</taxon>
        <taxon>Xaviernesmea</taxon>
    </lineage>
</organism>
<dbReference type="STRING" id="1672749.BJF92_09040"/>
<protein>
    <submittedName>
        <fullName evidence="1">Uncharacterized protein</fullName>
    </submittedName>
</protein>
<dbReference type="Proteomes" id="UP000186143">
    <property type="component" value="Unassembled WGS sequence"/>
</dbReference>
<evidence type="ECO:0000313" key="2">
    <source>
        <dbReference type="Proteomes" id="UP000186143"/>
    </source>
</evidence>